<feature type="domain" description="Aminotransferase class I/classII large" evidence="6">
    <location>
        <begin position="151"/>
        <end position="534"/>
    </location>
</feature>
<dbReference type="InterPro" id="IPR015424">
    <property type="entry name" value="PyrdxlP-dep_Trfase"/>
</dbReference>
<evidence type="ECO:0000313" key="8">
    <source>
        <dbReference type="Proteomes" id="UP001146351"/>
    </source>
</evidence>
<evidence type="ECO:0000256" key="5">
    <source>
        <dbReference type="ARBA" id="ARBA00022898"/>
    </source>
</evidence>
<keyword evidence="4" id="KW-0808">Transferase</keyword>
<accession>A0A9W9HUL7</accession>
<keyword evidence="8" id="KW-1185">Reference proteome</keyword>
<gene>
    <name evidence="7" type="ORF">N7492_009423</name>
</gene>
<keyword evidence="3" id="KW-0032">Aminotransferase</keyword>
<dbReference type="PANTHER" id="PTHR43807:SF20">
    <property type="entry name" value="FI04487P"/>
    <property type="match status" value="1"/>
</dbReference>
<dbReference type="InterPro" id="IPR015421">
    <property type="entry name" value="PyrdxlP-dep_Trfase_major"/>
</dbReference>
<dbReference type="Proteomes" id="UP001146351">
    <property type="component" value="Unassembled WGS sequence"/>
</dbReference>
<keyword evidence="5" id="KW-0663">Pyridoxal phosphate</keyword>
<comment type="caution">
    <text evidence="7">The sequence shown here is derived from an EMBL/GenBank/DDBJ whole genome shotgun (WGS) entry which is preliminary data.</text>
</comment>
<dbReference type="InterPro" id="IPR015422">
    <property type="entry name" value="PyrdxlP-dep_Trfase_small"/>
</dbReference>
<evidence type="ECO:0000256" key="1">
    <source>
        <dbReference type="ARBA" id="ARBA00001933"/>
    </source>
</evidence>
<dbReference type="EMBL" id="JAPQKO010000006">
    <property type="protein sequence ID" value="KAJ5156620.1"/>
    <property type="molecule type" value="Genomic_DNA"/>
</dbReference>
<proteinExistence type="inferred from homology"/>
<dbReference type="GO" id="GO:0005739">
    <property type="term" value="C:mitochondrion"/>
    <property type="evidence" value="ECO:0007669"/>
    <property type="project" value="TreeGrafter"/>
</dbReference>
<dbReference type="Pfam" id="PF00155">
    <property type="entry name" value="Aminotran_1_2"/>
    <property type="match status" value="1"/>
</dbReference>
<reference evidence="7" key="2">
    <citation type="journal article" date="2023" name="IMA Fungus">
        <title>Comparative genomic study of the Penicillium genus elucidates a diverse pangenome and 15 lateral gene transfer events.</title>
        <authorList>
            <person name="Petersen C."/>
            <person name="Sorensen T."/>
            <person name="Nielsen M.R."/>
            <person name="Sondergaard T.E."/>
            <person name="Sorensen J.L."/>
            <person name="Fitzpatrick D.A."/>
            <person name="Frisvad J.C."/>
            <person name="Nielsen K.L."/>
        </authorList>
    </citation>
    <scope>NUCLEOTIDE SEQUENCE</scope>
    <source>
        <strain evidence="7">IBT 21917</strain>
    </source>
</reference>
<dbReference type="CDD" id="cd00609">
    <property type="entry name" value="AAT_like"/>
    <property type="match status" value="1"/>
</dbReference>
<dbReference type="SUPFAM" id="SSF53383">
    <property type="entry name" value="PLP-dependent transferases"/>
    <property type="match status" value="1"/>
</dbReference>
<dbReference type="AlphaFoldDB" id="A0A9W9HUL7"/>
<evidence type="ECO:0000313" key="7">
    <source>
        <dbReference type="EMBL" id="KAJ5156620.1"/>
    </source>
</evidence>
<dbReference type="GO" id="GO:0016212">
    <property type="term" value="F:kynurenine-oxoglutarate transaminase activity"/>
    <property type="evidence" value="ECO:0007669"/>
    <property type="project" value="TreeGrafter"/>
</dbReference>
<dbReference type="InterPro" id="IPR004839">
    <property type="entry name" value="Aminotransferase_I/II_large"/>
</dbReference>
<name>A0A9W9HUL7_9EURO</name>
<dbReference type="GO" id="GO:0030170">
    <property type="term" value="F:pyridoxal phosphate binding"/>
    <property type="evidence" value="ECO:0007669"/>
    <property type="project" value="InterPro"/>
</dbReference>
<evidence type="ECO:0000256" key="3">
    <source>
        <dbReference type="ARBA" id="ARBA00022576"/>
    </source>
</evidence>
<evidence type="ECO:0000256" key="2">
    <source>
        <dbReference type="ARBA" id="ARBA00007441"/>
    </source>
</evidence>
<dbReference type="Gene3D" id="3.90.1150.10">
    <property type="entry name" value="Aspartate Aminotransferase, domain 1"/>
    <property type="match status" value="1"/>
</dbReference>
<organism evidence="7 8">
    <name type="scientific">Penicillium capsulatum</name>
    <dbReference type="NCBI Taxonomy" id="69766"/>
    <lineage>
        <taxon>Eukaryota</taxon>
        <taxon>Fungi</taxon>
        <taxon>Dikarya</taxon>
        <taxon>Ascomycota</taxon>
        <taxon>Pezizomycotina</taxon>
        <taxon>Eurotiomycetes</taxon>
        <taxon>Eurotiomycetidae</taxon>
        <taxon>Eurotiales</taxon>
        <taxon>Aspergillaceae</taxon>
        <taxon>Penicillium</taxon>
    </lineage>
</organism>
<sequence length="544" mass="60512">MEYIVPGVDLLRKGRGAPRVSESRSEAGTNSSTSWWTCIHRQHRLDPKPKPKPEHAIVPARCSPIAPSHLSSMTAGRALLALSRPSVTPCLRISPSSRLVRPRPSAFGARAMSATTPRPDPFRPAKRVAGQRQDVWSIVNEAAAASPVQPIVNMGQGFFGYNPPKFAIDAAKDALDRVECNQYSPTKGRPRLKKAIADAYSPFFGRSINPDTEVSITTGANEGAGKGMLSAFMGFIEPGDEVIIFEPFFDQYISNIEMPGGTIRYVPLHPPKDGATRTSPASEWTIDFQELENTINPKTKMIVLNSPHNPVGKVFSREELQRIGDLCVKHNLIILSDEVYDRLFYVPFTRIGTLSPELYERTLTVGSAGKAFYATGWRVGYLIGPEHLIKYVAGAHTRICYSSVSPLQEAAAVAFEKADEEGFWDESRNEMKQKMERFCQVFEELGIPYSDPEGGYFVLANMASVKLPADYPFPPHVANRPRDFKLCWFLIHEVGVAAIPPTEFYTDANTHIAEDYLRFAVCKNDDVLETAKERLRGLKKYITQ</sequence>
<comment type="cofactor">
    <cofactor evidence="1">
        <name>pyridoxal 5'-phosphate</name>
        <dbReference type="ChEBI" id="CHEBI:597326"/>
    </cofactor>
</comment>
<reference evidence="7" key="1">
    <citation type="submission" date="2022-11" db="EMBL/GenBank/DDBJ databases">
        <authorList>
            <person name="Petersen C."/>
        </authorList>
    </citation>
    <scope>NUCLEOTIDE SEQUENCE</scope>
    <source>
        <strain evidence="7">IBT 21917</strain>
    </source>
</reference>
<protein>
    <submittedName>
        <fullName evidence="7">Arylformamidase</fullName>
    </submittedName>
</protein>
<dbReference type="PANTHER" id="PTHR43807">
    <property type="entry name" value="FI04487P"/>
    <property type="match status" value="1"/>
</dbReference>
<comment type="similarity">
    <text evidence="2">Belongs to the class-I pyridoxal-phosphate-dependent aminotransferase family.</text>
</comment>
<evidence type="ECO:0000259" key="6">
    <source>
        <dbReference type="Pfam" id="PF00155"/>
    </source>
</evidence>
<dbReference type="Gene3D" id="3.40.640.10">
    <property type="entry name" value="Type I PLP-dependent aspartate aminotransferase-like (Major domain)"/>
    <property type="match status" value="1"/>
</dbReference>
<evidence type="ECO:0000256" key="4">
    <source>
        <dbReference type="ARBA" id="ARBA00022679"/>
    </source>
</evidence>
<dbReference type="InterPro" id="IPR051326">
    <property type="entry name" value="Kynurenine-oxoglutarate_AT"/>
</dbReference>
<dbReference type="FunFam" id="3.40.640.10:FF:000024">
    <property type="entry name" value="Kynurenine--oxoglutarate transaminase 3"/>
    <property type="match status" value="1"/>
</dbReference>
<dbReference type="OrthoDB" id="2414662at2759"/>